<name>A0A6A6AG47_9PLEO</name>
<dbReference type="OrthoDB" id="3755687at2759"/>
<reference evidence="2" key="1">
    <citation type="journal article" date="2020" name="Stud. Mycol.">
        <title>101 Dothideomycetes genomes: a test case for predicting lifestyles and emergence of pathogens.</title>
        <authorList>
            <person name="Haridas S."/>
            <person name="Albert R."/>
            <person name="Binder M."/>
            <person name="Bloem J."/>
            <person name="Labutti K."/>
            <person name="Salamov A."/>
            <person name="Andreopoulos B."/>
            <person name="Baker S."/>
            <person name="Barry K."/>
            <person name="Bills G."/>
            <person name="Bluhm B."/>
            <person name="Cannon C."/>
            <person name="Castanera R."/>
            <person name="Culley D."/>
            <person name="Daum C."/>
            <person name="Ezra D."/>
            <person name="Gonzalez J."/>
            <person name="Henrissat B."/>
            <person name="Kuo A."/>
            <person name="Liang C."/>
            <person name="Lipzen A."/>
            <person name="Lutzoni F."/>
            <person name="Magnuson J."/>
            <person name="Mondo S."/>
            <person name="Nolan M."/>
            <person name="Ohm R."/>
            <person name="Pangilinan J."/>
            <person name="Park H.-J."/>
            <person name="Ramirez L."/>
            <person name="Alfaro M."/>
            <person name="Sun H."/>
            <person name="Tritt A."/>
            <person name="Yoshinaga Y."/>
            <person name="Zwiers L.-H."/>
            <person name="Turgeon B."/>
            <person name="Goodwin S."/>
            <person name="Spatafora J."/>
            <person name="Crous P."/>
            <person name="Grigoriev I."/>
        </authorList>
    </citation>
    <scope>NUCLEOTIDE SEQUENCE</scope>
    <source>
        <strain evidence="2">CBS 119687</strain>
    </source>
</reference>
<keyword evidence="3" id="KW-1185">Reference proteome</keyword>
<gene>
    <name evidence="2" type="ORF">P153DRAFT_375874</name>
</gene>
<dbReference type="GeneID" id="54410044"/>
<keyword evidence="1" id="KW-0175">Coiled coil</keyword>
<organism evidence="2 3">
    <name type="scientific">Dothidotthia symphoricarpi CBS 119687</name>
    <dbReference type="NCBI Taxonomy" id="1392245"/>
    <lineage>
        <taxon>Eukaryota</taxon>
        <taxon>Fungi</taxon>
        <taxon>Dikarya</taxon>
        <taxon>Ascomycota</taxon>
        <taxon>Pezizomycotina</taxon>
        <taxon>Dothideomycetes</taxon>
        <taxon>Pleosporomycetidae</taxon>
        <taxon>Pleosporales</taxon>
        <taxon>Dothidotthiaceae</taxon>
        <taxon>Dothidotthia</taxon>
    </lineage>
</organism>
<dbReference type="Proteomes" id="UP000799771">
    <property type="component" value="Unassembled WGS sequence"/>
</dbReference>
<evidence type="ECO:0000256" key="1">
    <source>
        <dbReference type="SAM" id="Coils"/>
    </source>
</evidence>
<accession>A0A6A6AG47</accession>
<protein>
    <submittedName>
        <fullName evidence="2">Uncharacterized protein</fullName>
    </submittedName>
</protein>
<sequence length="181" mass="20258">MAMPMGFAAQIKVLQETQREQAERIAFLEQENAELKASEDQNLVARIDALERHNVHLTARRKEAVAQLLNLRTLHQEANNAFHLRSIDIQPDDLEGVLVVYGTSITSVVNHHQRALAHLSVGSQLAQTPMYSTTAPYPRYINQGCLPTSPMPIGYAYPAAYAQSGYCLAHNIPYPCRMCDR</sequence>
<evidence type="ECO:0000313" key="2">
    <source>
        <dbReference type="EMBL" id="KAF2129391.1"/>
    </source>
</evidence>
<dbReference type="AlphaFoldDB" id="A0A6A6AG47"/>
<feature type="coiled-coil region" evidence="1">
    <location>
        <begin position="11"/>
        <end position="67"/>
    </location>
</feature>
<evidence type="ECO:0000313" key="3">
    <source>
        <dbReference type="Proteomes" id="UP000799771"/>
    </source>
</evidence>
<dbReference type="EMBL" id="ML977506">
    <property type="protein sequence ID" value="KAF2129391.1"/>
    <property type="molecule type" value="Genomic_DNA"/>
</dbReference>
<proteinExistence type="predicted"/>
<dbReference type="RefSeq" id="XP_033523780.1">
    <property type="nucleotide sequence ID" value="XM_033669612.1"/>
</dbReference>